<dbReference type="InterPro" id="IPR001995">
    <property type="entry name" value="Peptidase_A2_cat"/>
</dbReference>
<dbReference type="InterPro" id="IPR001509">
    <property type="entry name" value="Epimerase_deHydtase"/>
</dbReference>
<feature type="domain" description="Peptidase A2" evidence="2">
    <location>
        <begin position="25"/>
        <end position="40"/>
    </location>
</feature>
<dbReference type="Gene3D" id="3.40.50.720">
    <property type="entry name" value="NAD(P)-binding Rossmann-like Domain"/>
    <property type="match status" value="1"/>
</dbReference>
<dbReference type="Pfam" id="PF01370">
    <property type="entry name" value="Epimerase"/>
    <property type="match status" value="1"/>
</dbReference>
<dbReference type="GO" id="GO:0006508">
    <property type="term" value="P:proteolysis"/>
    <property type="evidence" value="ECO:0007669"/>
    <property type="project" value="InterPro"/>
</dbReference>
<dbReference type="PANTHER" id="PTHR43000">
    <property type="entry name" value="DTDP-D-GLUCOSE 4,6-DEHYDRATASE-RELATED"/>
    <property type="match status" value="1"/>
</dbReference>
<evidence type="ECO:0000313" key="3">
    <source>
        <dbReference type="EMBL" id="CAB4879458.1"/>
    </source>
</evidence>
<dbReference type="InterPro" id="IPR036291">
    <property type="entry name" value="NAD(P)-bd_dom_sf"/>
</dbReference>
<evidence type="ECO:0000259" key="2">
    <source>
        <dbReference type="PROSITE" id="PS50175"/>
    </source>
</evidence>
<organism evidence="3">
    <name type="scientific">freshwater metagenome</name>
    <dbReference type="NCBI Taxonomy" id="449393"/>
    <lineage>
        <taxon>unclassified sequences</taxon>
        <taxon>metagenomes</taxon>
        <taxon>ecological metagenomes</taxon>
    </lineage>
</organism>
<dbReference type="EMBL" id="CAFBLU010000024">
    <property type="protein sequence ID" value="CAB4879458.1"/>
    <property type="molecule type" value="Genomic_DNA"/>
</dbReference>
<sequence>MAHLDLTGKSVFVTGGYGLLGSWLVRSLLDQGADVTVLRRDITSRSALVVSGDEARCSVVSGDLCEPGLVERALGEYECELVFHLAAQTIVPVANKSPLGTFETNVRGTWTLLEACRLQGVSGVVVAASDKAYGNSDTLPYTEDMALRPLYPYDASKAAADLITRSYFHTWGLPVAVTRFANLYGGGDLNRSRLVPEAISAALSGRSPVIRSDGSPERDYLHVDDAVEAYLAIAAAVVDGKAAGLAINAGHGEPVSVLKVVSTICEQIGSDLVPDVRGEGPPKGEIPRQWVDPSLIRELTGWQASISLEEGMARTIAWYRDHPGSLPVGPPPRSS</sequence>
<reference evidence="3" key="1">
    <citation type="submission" date="2020-05" db="EMBL/GenBank/DDBJ databases">
        <authorList>
            <person name="Chiriac C."/>
            <person name="Salcher M."/>
            <person name="Ghai R."/>
            <person name="Kavagutti S V."/>
        </authorList>
    </citation>
    <scope>NUCLEOTIDE SEQUENCE</scope>
</reference>
<comment type="similarity">
    <text evidence="1">Belongs to the NAD(P)-dependent epimerase/dehydratase family.</text>
</comment>
<dbReference type="AlphaFoldDB" id="A0A6J7ECL5"/>
<gene>
    <name evidence="3" type="ORF">UFOPK3444_01257</name>
</gene>
<accession>A0A6J7ECL5</accession>
<protein>
    <submittedName>
        <fullName evidence="3">Unannotated protein</fullName>
    </submittedName>
</protein>
<dbReference type="SUPFAM" id="SSF51735">
    <property type="entry name" value="NAD(P)-binding Rossmann-fold domains"/>
    <property type="match status" value="1"/>
</dbReference>
<evidence type="ECO:0000256" key="1">
    <source>
        <dbReference type="ARBA" id="ARBA00007637"/>
    </source>
</evidence>
<proteinExistence type="inferred from homology"/>
<dbReference type="GO" id="GO:0004190">
    <property type="term" value="F:aspartic-type endopeptidase activity"/>
    <property type="evidence" value="ECO:0007669"/>
    <property type="project" value="InterPro"/>
</dbReference>
<dbReference type="PROSITE" id="PS50175">
    <property type="entry name" value="ASP_PROT_RETROV"/>
    <property type="match status" value="1"/>
</dbReference>
<name>A0A6J7ECL5_9ZZZZ</name>